<dbReference type="SMART" id="SM00530">
    <property type="entry name" value="HTH_XRE"/>
    <property type="match status" value="1"/>
</dbReference>
<dbReference type="PROSITE" id="PS50943">
    <property type="entry name" value="HTH_CROC1"/>
    <property type="match status" value="1"/>
</dbReference>
<evidence type="ECO:0000313" key="4">
    <source>
        <dbReference type="EMBL" id="MBB3166966.1"/>
    </source>
</evidence>
<dbReference type="InterPro" id="IPR050807">
    <property type="entry name" value="TransReg_Diox_bact_type"/>
</dbReference>
<dbReference type="RefSeq" id="WP_183907305.1">
    <property type="nucleotide sequence ID" value="NZ_JACHXZ010000001.1"/>
</dbReference>
<dbReference type="EMBL" id="JACHXZ010000001">
    <property type="protein sequence ID" value="MBB3166966.1"/>
    <property type="molecule type" value="Genomic_DNA"/>
</dbReference>
<keyword evidence="2" id="KW-1133">Transmembrane helix</keyword>
<proteinExistence type="predicted"/>
<dbReference type="GO" id="GO:0003677">
    <property type="term" value="F:DNA binding"/>
    <property type="evidence" value="ECO:0007669"/>
    <property type="project" value="UniProtKB-KW"/>
</dbReference>
<comment type="caution">
    <text evidence="4">The sequence shown here is derived from an EMBL/GenBank/DDBJ whole genome shotgun (WGS) entry which is preliminary data.</text>
</comment>
<dbReference type="InterPro" id="IPR001387">
    <property type="entry name" value="Cro/C1-type_HTH"/>
</dbReference>
<sequence>MIIRKLRLQKGWSQEQLAQVSGLSVRTIQRIERGQTPGLETMKSLAAVFDVELSALRQEEPDMTPENLNVLRQNMTEEEKDALEYVRDLKGFYSNLGSYVIFIAFLFFVNLATSPNYLWVVWPALGWGIGVAIHGLNVFELTSFFGSDWERKQVEKRLGRKL</sequence>
<dbReference type="Gene3D" id="1.10.260.40">
    <property type="entry name" value="lambda repressor-like DNA-binding domains"/>
    <property type="match status" value="1"/>
</dbReference>
<name>A0A839UMJ2_9GAMM</name>
<protein>
    <submittedName>
        <fullName evidence="4">Transcriptional regulator with XRE-family HTH domain</fullName>
    </submittedName>
</protein>
<keyword evidence="1" id="KW-0238">DNA-binding</keyword>
<evidence type="ECO:0000259" key="3">
    <source>
        <dbReference type="PROSITE" id="PS50943"/>
    </source>
</evidence>
<dbReference type="GO" id="GO:0003700">
    <property type="term" value="F:DNA-binding transcription factor activity"/>
    <property type="evidence" value="ECO:0007669"/>
    <property type="project" value="TreeGrafter"/>
</dbReference>
<feature type="transmembrane region" description="Helical" evidence="2">
    <location>
        <begin position="124"/>
        <end position="147"/>
    </location>
</feature>
<dbReference type="GO" id="GO:0005829">
    <property type="term" value="C:cytosol"/>
    <property type="evidence" value="ECO:0007669"/>
    <property type="project" value="TreeGrafter"/>
</dbReference>
<dbReference type="Pfam" id="PF13239">
    <property type="entry name" value="2TM"/>
    <property type="match status" value="1"/>
</dbReference>
<gene>
    <name evidence="4" type="ORF">FHS30_000142</name>
</gene>
<dbReference type="PANTHER" id="PTHR46797:SF1">
    <property type="entry name" value="METHYLPHOSPHONATE SYNTHASE"/>
    <property type="match status" value="1"/>
</dbReference>
<dbReference type="CDD" id="cd00093">
    <property type="entry name" value="HTH_XRE"/>
    <property type="match status" value="1"/>
</dbReference>
<dbReference type="PANTHER" id="PTHR46797">
    <property type="entry name" value="HTH-TYPE TRANSCRIPTIONAL REGULATOR"/>
    <property type="match status" value="1"/>
</dbReference>
<evidence type="ECO:0000256" key="2">
    <source>
        <dbReference type="SAM" id="Phobius"/>
    </source>
</evidence>
<feature type="transmembrane region" description="Helical" evidence="2">
    <location>
        <begin position="92"/>
        <end position="112"/>
    </location>
</feature>
<accession>A0A839UMJ2</accession>
<dbReference type="AlphaFoldDB" id="A0A839UMJ2"/>
<evidence type="ECO:0000256" key="1">
    <source>
        <dbReference type="ARBA" id="ARBA00023125"/>
    </source>
</evidence>
<keyword evidence="2" id="KW-0812">Transmembrane</keyword>
<dbReference type="Pfam" id="PF01381">
    <property type="entry name" value="HTH_3"/>
    <property type="match status" value="1"/>
</dbReference>
<keyword evidence="5" id="KW-1185">Reference proteome</keyword>
<dbReference type="InterPro" id="IPR010982">
    <property type="entry name" value="Lambda_DNA-bd_dom_sf"/>
</dbReference>
<keyword evidence="2" id="KW-0472">Membrane</keyword>
<dbReference type="InterPro" id="IPR025698">
    <property type="entry name" value="2TM_dom"/>
</dbReference>
<organism evidence="4 5">
    <name type="scientific">Simiduia aestuariiviva</name>
    <dbReference type="NCBI Taxonomy" id="1510459"/>
    <lineage>
        <taxon>Bacteria</taxon>
        <taxon>Pseudomonadati</taxon>
        <taxon>Pseudomonadota</taxon>
        <taxon>Gammaproteobacteria</taxon>
        <taxon>Cellvibrionales</taxon>
        <taxon>Cellvibrionaceae</taxon>
        <taxon>Simiduia</taxon>
    </lineage>
</organism>
<feature type="domain" description="HTH cro/C1-type" evidence="3">
    <location>
        <begin position="3"/>
        <end position="56"/>
    </location>
</feature>
<evidence type="ECO:0000313" key="5">
    <source>
        <dbReference type="Proteomes" id="UP000559987"/>
    </source>
</evidence>
<reference evidence="4 5" key="1">
    <citation type="submission" date="2020-08" db="EMBL/GenBank/DDBJ databases">
        <title>Genomic Encyclopedia of Type Strains, Phase III (KMG-III): the genomes of soil and plant-associated and newly described type strains.</title>
        <authorList>
            <person name="Whitman W."/>
        </authorList>
    </citation>
    <scope>NUCLEOTIDE SEQUENCE [LARGE SCALE GENOMIC DNA]</scope>
    <source>
        <strain evidence="4 5">CECT 8571</strain>
    </source>
</reference>
<dbReference type="Proteomes" id="UP000559987">
    <property type="component" value="Unassembled WGS sequence"/>
</dbReference>
<dbReference type="SUPFAM" id="SSF47413">
    <property type="entry name" value="lambda repressor-like DNA-binding domains"/>
    <property type="match status" value="1"/>
</dbReference>